<evidence type="ECO:0000256" key="2">
    <source>
        <dbReference type="PROSITE-ProRule" id="PRU00703"/>
    </source>
</evidence>
<dbReference type="InterPro" id="IPR046342">
    <property type="entry name" value="CBS_dom_sf"/>
</dbReference>
<dbReference type="SMART" id="SM00116">
    <property type="entry name" value="CBS"/>
    <property type="match status" value="2"/>
</dbReference>
<protein>
    <submittedName>
        <fullName evidence="5">Arabinose 5-phosphate isomerase KdsD</fullName>
        <ecNumber evidence="5">5.3.1.13</ecNumber>
    </submittedName>
</protein>
<evidence type="ECO:0000256" key="1">
    <source>
        <dbReference type="ARBA" id="ARBA00023122"/>
    </source>
</evidence>
<gene>
    <name evidence="5" type="primary">kdsD</name>
    <name evidence="5" type="ORF">Pr1d_10510</name>
</gene>
<evidence type="ECO:0000259" key="4">
    <source>
        <dbReference type="PROSITE" id="PS51371"/>
    </source>
</evidence>
<dbReference type="SUPFAM" id="SSF54631">
    <property type="entry name" value="CBS-domain pair"/>
    <property type="match status" value="1"/>
</dbReference>
<name>A0A5B9QHT1_9BACT</name>
<keyword evidence="6" id="KW-1185">Reference proteome</keyword>
<evidence type="ECO:0000313" key="5">
    <source>
        <dbReference type="EMBL" id="QEG33781.1"/>
    </source>
</evidence>
<dbReference type="KEGG" id="bgok:Pr1d_10510"/>
<sequence>MSKKQVPAESEEFQDPLQNYDPKVYSDPLEKALAEESVSEIQYRPVAVVTPDTPIHKAVEKMANLQIASLLVEEDGCLVGVFSDRDVLDKVALEYAQVKNNPVRDVMTKDPAFVYESDSSASALCVMAVLGFRHVPVIDAKHKALGIISPQRVTAFLRKHSYD</sequence>
<dbReference type="GO" id="GO:0019146">
    <property type="term" value="F:arabinose-5-phosphate isomerase activity"/>
    <property type="evidence" value="ECO:0007669"/>
    <property type="project" value="UniProtKB-EC"/>
</dbReference>
<keyword evidence="1 2" id="KW-0129">CBS domain</keyword>
<dbReference type="InterPro" id="IPR051257">
    <property type="entry name" value="Diverse_CBS-Domain"/>
</dbReference>
<dbReference type="EC" id="5.3.1.13" evidence="5"/>
<feature type="region of interest" description="Disordered" evidence="3">
    <location>
        <begin position="1"/>
        <end position="23"/>
    </location>
</feature>
<organism evidence="5 6">
    <name type="scientific">Bythopirellula goksoeyrii</name>
    <dbReference type="NCBI Taxonomy" id="1400387"/>
    <lineage>
        <taxon>Bacteria</taxon>
        <taxon>Pseudomonadati</taxon>
        <taxon>Planctomycetota</taxon>
        <taxon>Planctomycetia</taxon>
        <taxon>Pirellulales</taxon>
        <taxon>Lacipirellulaceae</taxon>
        <taxon>Bythopirellula</taxon>
    </lineage>
</organism>
<dbReference type="Pfam" id="PF00571">
    <property type="entry name" value="CBS"/>
    <property type="match status" value="2"/>
</dbReference>
<dbReference type="Gene3D" id="3.10.580.10">
    <property type="entry name" value="CBS-domain"/>
    <property type="match status" value="1"/>
</dbReference>
<reference evidence="5 6" key="1">
    <citation type="submission" date="2019-08" db="EMBL/GenBank/DDBJ databases">
        <title>Deep-cultivation of Planctomycetes and their phenomic and genomic characterization uncovers novel biology.</title>
        <authorList>
            <person name="Wiegand S."/>
            <person name="Jogler M."/>
            <person name="Boedeker C."/>
            <person name="Pinto D."/>
            <person name="Vollmers J."/>
            <person name="Rivas-Marin E."/>
            <person name="Kohn T."/>
            <person name="Peeters S.H."/>
            <person name="Heuer A."/>
            <person name="Rast P."/>
            <person name="Oberbeckmann S."/>
            <person name="Bunk B."/>
            <person name="Jeske O."/>
            <person name="Meyerdierks A."/>
            <person name="Storesund J.E."/>
            <person name="Kallscheuer N."/>
            <person name="Luecker S."/>
            <person name="Lage O.M."/>
            <person name="Pohl T."/>
            <person name="Merkel B.J."/>
            <person name="Hornburger P."/>
            <person name="Mueller R.-W."/>
            <person name="Bruemmer F."/>
            <person name="Labrenz M."/>
            <person name="Spormann A.M."/>
            <person name="Op den Camp H."/>
            <person name="Overmann J."/>
            <person name="Amann R."/>
            <person name="Jetten M.S.M."/>
            <person name="Mascher T."/>
            <person name="Medema M.H."/>
            <person name="Devos D.P."/>
            <person name="Kaster A.-K."/>
            <person name="Ovreas L."/>
            <person name="Rohde M."/>
            <person name="Galperin M.Y."/>
            <person name="Jogler C."/>
        </authorList>
    </citation>
    <scope>NUCLEOTIDE SEQUENCE [LARGE SCALE GENOMIC DNA]</scope>
    <source>
        <strain evidence="5 6">Pr1d</strain>
    </source>
</reference>
<feature type="domain" description="CBS" evidence="4">
    <location>
        <begin position="42"/>
        <end position="103"/>
    </location>
</feature>
<dbReference type="PANTHER" id="PTHR43080">
    <property type="entry name" value="CBS DOMAIN-CONTAINING PROTEIN CBSX3, MITOCHONDRIAL"/>
    <property type="match status" value="1"/>
</dbReference>
<dbReference type="InterPro" id="IPR000644">
    <property type="entry name" value="CBS_dom"/>
</dbReference>
<dbReference type="Proteomes" id="UP000323917">
    <property type="component" value="Chromosome"/>
</dbReference>
<feature type="domain" description="CBS" evidence="4">
    <location>
        <begin position="107"/>
        <end position="163"/>
    </location>
</feature>
<dbReference type="EMBL" id="CP042913">
    <property type="protein sequence ID" value="QEG33781.1"/>
    <property type="molecule type" value="Genomic_DNA"/>
</dbReference>
<keyword evidence="5" id="KW-0413">Isomerase</keyword>
<dbReference type="PANTHER" id="PTHR43080:SF26">
    <property type="entry name" value="REGULATORY PROTEIN"/>
    <property type="match status" value="1"/>
</dbReference>
<dbReference type="PROSITE" id="PS51371">
    <property type="entry name" value="CBS"/>
    <property type="match status" value="2"/>
</dbReference>
<evidence type="ECO:0000256" key="3">
    <source>
        <dbReference type="SAM" id="MobiDB-lite"/>
    </source>
</evidence>
<evidence type="ECO:0000313" key="6">
    <source>
        <dbReference type="Proteomes" id="UP000323917"/>
    </source>
</evidence>
<proteinExistence type="predicted"/>
<dbReference type="AlphaFoldDB" id="A0A5B9QHT1"/>
<dbReference type="OrthoDB" id="5295985at2"/>
<dbReference type="RefSeq" id="WP_148072506.1">
    <property type="nucleotide sequence ID" value="NZ_CP042913.1"/>
</dbReference>
<accession>A0A5B9QHT1</accession>